<evidence type="ECO:0000256" key="4">
    <source>
        <dbReference type="ARBA" id="ARBA00022679"/>
    </source>
</evidence>
<dbReference type="Gene3D" id="3.90.550.10">
    <property type="entry name" value="Spore Coat Polysaccharide Biosynthesis Protein SpsA, Chain A"/>
    <property type="match status" value="1"/>
</dbReference>
<dbReference type="RefSeq" id="WP_183964957.1">
    <property type="nucleotide sequence ID" value="NZ_BAABEW010000017.1"/>
</dbReference>
<gene>
    <name evidence="11" type="ORF">HNQ70_001044</name>
</gene>
<name>A0A7W8HFI2_9BURK</name>
<evidence type="ECO:0000256" key="2">
    <source>
        <dbReference type="ARBA" id="ARBA00022475"/>
    </source>
</evidence>
<dbReference type="PANTHER" id="PTHR48090">
    <property type="entry name" value="UNDECAPRENYL-PHOSPHATE 4-DEOXY-4-FORMAMIDO-L-ARABINOSE TRANSFERASE-RELATED"/>
    <property type="match status" value="1"/>
</dbReference>
<dbReference type="EMBL" id="JACHGB010000002">
    <property type="protein sequence ID" value="MBB5271040.1"/>
    <property type="molecule type" value="Genomic_DNA"/>
</dbReference>
<evidence type="ECO:0000313" key="12">
    <source>
        <dbReference type="Proteomes" id="UP000532440"/>
    </source>
</evidence>
<dbReference type="InterPro" id="IPR050256">
    <property type="entry name" value="Glycosyltransferase_2"/>
</dbReference>
<keyword evidence="2" id="KW-1003">Cell membrane</keyword>
<evidence type="ECO:0000256" key="8">
    <source>
        <dbReference type="ARBA" id="ARBA00038152"/>
    </source>
</evidence>
<dbReference type="InterPro" id="IPR001173">
    <property type="entry name" value="Glyco_trans_2-like"/>
</dbReference>
<comment type="similarity">
    <text evidence="8">Belongs to the glycosyltransferase 2 family. GtrB subfamily.</text>
</comment>
<dbReference type="PANTHER" id="PTHR48090:SF1">
    <property type="entry name" value="PROPHAGE BACTOPRENOL GLUCOSYL TRANSFERASE HOMOLOG"/>
    <property type="match status" value="1"/>
</dbReference>
<reference evidence="11 12" key="1">
    <citation type="submission" date="2020-08" db="EMBL/GenBank/DDBJ databases">
        <title>Genomic Encyclopedia of Type Strains, Phase IV (KMG-IV): sequencing the most valuable type-strain genomes for metagenomic binning, comparative biology and taxonomic classification.</title>
        <authorList>
            <person name="Goeker M."/>
        </authorList>
    </citation>
    <scope>NUCLEOTIDE SEQUENCE [LARGE SCALE GENOMIC DNA]</scope>
    <source>
        <strain evidence="11 12">DSM 29781</strain>
    </source>
</reference>
<dbReference type="FunFam" id="3.90.550.10:FF:000079">
    <property type="entry name" value="Probable glycosyl transferase"/>
    <property type="match status" value="1"/>
</dbReference>
<evidence type="ECO:0000259" key="10">
    <source>
        <dbReference type="Pfam" id="PF00535"/>
    </source>
</evidence>
<evidence type="ECO:0000256" key="9">
    <source>
        <dbReference type="SAM" id="Phobius"/>
    </source>
</evidence>
<proteinExistence type="inferred from homology"/>
<dbReference type="Proteomes" id="UP000532440">
    <property type="component" value="Unassembled WGS sequence"/>
</dbReference>
<feature type="domain" description="Glycosyltransferase 2-like" evidence="10">
    <location>
        <begin position="17"/>
        <end position="181"/>
    </location>
</feature>
<keyword evidence="5 9" id="KW-0812">Transmembrane</keyword>
<dbReference type="InterPro" id="IPR029044">
    <property type="entry name" value="Nucleotide-diphossugar_trans"/>
</dbReference>
<dbReference type="AlphaFoldDB" id="A0A7W8HFI2"/>
<evidence type="ECO:0000256" key="6">
    <source>
        <dbReference type="ARBA" id="ARBA00022989"/>
    </source>
</evidence>
<keyword evidence="4 11" id="KW-0808">Transferase</keyword>
<feature type="transmembrane region" description="Helical" evidence="9">
    <location>
        <begin position="276"/>
        <end position="301"/>
    </location>
</feature>
<comment type="caution">
    <text evidence="11">The sequence shown here is derived from an EMBL/GenBank/DDBJ whole genome shotgun (WGS) entry which is preliminary data.</text>
</comment>
<accession>A0A7W8HFI2</accession>
<protein>
    <submittedName>
        <fullName evidence="11">Glycosyltransferase involved in cell wall biosynthesis</fullName>
    </submittedName>
</protein>
<dbReference type="SUPFAM" id="SSF53448">
    <property type="entry name" value="Nucleotide-diphospho-sugar transferases"/>
    <property type="match status" value="1"/>
</dbReference>
<sequence>MTHPGAPDTHAARKLVSLVVPMYNEAPALDALFARLMHVLEPLQARYRFEVVCVNDGSRDATLEALIRKSREIPVLRVVDLSRNFGKESALSAGIGEARGDAVIPLDADLQDPPELIVQMLEKWEAGAEVVLAHRVNRDTDGFLKRLTAKYFYRVHNALSDPTIPENVGDFRLMDRRVVDVLLSLPESRRFMKGLFAWVGFRTESVGYERRERSAGSTKFSGWKLWNLALEGITSFSTVPLRAWTYFGGAVALLALVYGLLLVTRTLLFGADLPGYASLMTAVLFLGGVQLIGIGVLGEYVGRIYVESKRRPAFVVRARYEGGAEMPVGAALPQGAPEQA</sequence>
<dbReference type="Pfam" id="PF00535">
    <property type="entry name" value="Glycos_transf_2"/>
    <property type="match status" value="1"/>
</dbReference>
<keyword evidence="6 9" id="KW-1133">Transmembrane helix</keyword>
<evidence type="ECO:0000256" key="5">
    <source>
        <dbReference type="ARBA" id="ARBA00022692"/>
    </source>
</evidence>
<evidence type="ECO:0000256" key="7">
    <source>
        <dbReference type="ARBA" id="ARBA00023136"/>
    </source>
</evidence>
<feature type="transmembrane region" description="Helical" evidence="9">
    <location>
        <begin position="243"/>
        <end position="264"/>
    </location>
</feature>
<comment type="subcellular location">
    <subcellularLocation>
        <location evidence="1">Cell membrane</location>
        <topology evidence="1">Multi-pass membrane protein</topology>
    </subcellularLocation>
</comment>
<organism evidence="11 12">
    <name type="scientific">Quisquiliibacterium transsilvanicum</name>
    <dbReference type="NCBI Taxonomy" id="1549638"/>
    <lineage>
        <taxon>Bacteria</taxon>
        <taxon>Pseudomonadati</taxon>
        <taxon>Pseudomonadota</taxon>
        <taxon>Betaproteobacteria</taxon>
        <taxon>Burkholderiales</taxon>
        <taxon>Burkholderiaceae</taxon>
        <taxon>Quisquiliibacterium</taxon>
    </lineage>
</organism>
<dbReference type="GO" id="GO:0016757">
    <property type="term" value="F:glycosyltransferase activity"/>
    <property type="evidence" value="ECO:0007669"/>
    <property type="project" value="UniProtKB-KW"/>
</dbReference>
<keyword evidence="3" id="KW-0328">Glycosyltransferase</keyword>
<evidence type="ECO:0000313" key="11">
    <source>
        <dbReference type="EMBL" id="MBB5271040.1"/>
    </source>
</evidence>
<keyword evidence="12" id="KW-1185">Reference proteome</keyword>
<dbReference type="CDD" id="cd04187">
    <property type="entry name" value="DPM1_like_bac"/>
    <property type="match status" value="1"/>
</dbReference>
<keyword evidence="7 9" id="KW-0472">Membrane</keyword>
<evidence type="ECO:0000256" key="3">
    <source>
        <dbReference type="ARBA" id="ARBA00022676"/>
    </source>
</evidence>
<dbReference type="GO" id="GO:0005886">
    <property type="term" value="C:plasma membrane"/>
    <property type="evidence" value="ECO:0007669"/>
    <property type="project" value="UniProtKB-SubCell"/>
</dbReference>
<evidence type="ECO:0000256" key="1">
    <source>
        <dbReference type="ARBA" id="ARBA00004651"/>
    </source>
</evidence>